<evidence type="ECO:0000313" key="1">
    <source>
        <dbReference type="EMBL" id="MDP9895337.1"/>
    </source>
</evidence>
<evidence type="ECO:0000313" key="2">
    <source>
        <dbReference type="Proteomes" id="UP001242045"/>
    </source>
</evidence>
<accession>A0AAW8D2Q6</accession>
<dbReference type="EMBL" id="JAUSRD010000012">
    <property type="protein sequence ID" value="MDP9895337.1"/>
    <property type="molecule type" value="Genomic_DNA"/>
</dbReference>
<name>A0AAW8D2Q6_9BURK</name>
<protein>
    <submittedName>
        <fullName evidence="1">Uncharacterized protein</fullName>
    </submittedName>
</protein>
<organism evidence="1 2">
    <name type="scientific">Variovorax boronicumulans</name>
    <dbReference type="NCBI Taxonomy" id="436515"/>
    <lineage>
        <taxon>Bacteria</taxon>
        <taxon>Pseudomonadati</taxon>
        <taxon>Pseudomonadota</taxon>
        <taxon>Betaproteobacteria</taxon>
        <taxon>Burkholderiales</taxon>
        <taxon>Comamonadaceae</taxon>
        <taxon>Variovorax</taxon>
    </lineage>
</organism>
<dbReference type="RefSeq" id="WP_307686049.1">
    <property type="nucleotide sequence ID" value="NZ_JAUSRD010000012.1"/>
</dbReference>
<sequence length="98" mass="10496">MNASMNIPELRPIIECALSMPAEDFEHEPAVLAVQLAIQLDAIGDGIPPSNREALARVAACLLMDWAEGEQGDGAGVLRTLLSSMETNFAAHSAKEHR</sequence>
<proteinExistence type="predicted"/>
<dbReference type="Proteomes" id="UP001242045">
    <property type="component" value="Unassembled WGS sequence"/>
</dbReference>
<comment type="caution">
    <text evidence="1">The sequence shown here is derived from an EMBL/GenBank/DDBJ whole genome shotgun (WGS) entry which is preliminary data.</text>
</comment>
<dbReference type="AlphaFoldDB" id="A0AAW8D2Q6"/>
<gene>
    <name evidence="1" type="ORF">J2W31_004462</name>
</gene>
<reference evidence="1" key="1">
    <citation type="submission" date="2023-07" db="EMBL/GenBank/DDBJ databases">
        <title>Sorghum-associated microbial communities from plants grown in Nebraska, USA.</title>
        <authorList>
            <person name="Schachtman D."/>
        </authorList>
    </citation>
    <scope>NUCLEOTIDE SEQUENCE</scope>
    <source>
        <strain evidence="1">DS3754</strain>
    </source>
</reference>